<evidence type="ECO:0000313" key="5">
    <source>
        <dbReference type="EMBL" id="REH91481.1"/>
    </source>
</evidence>
<proteinExistence type="inferred from homology"/>
<comment type="similarity">
    <text evidence="1">Belongs to the UPF0355 family.</text>
</comment>
<name>A0A2K3ZHE1_9STAP</name>
<accession>A0A2K3ZHE1</accession>
<reference evidence="5 6" key="1">
    <citation type="journal article" date="2018" name="Vet. Microbiol.">
        <title>Characterisation of Staphylococcus felis isolated from cats using whole genome sequencing.</title>
        <authorList>
            <person name="Worthing K."/>
            <person name="Pang S."/>
            <person name="Trott D.J."/>
            <person name="Abraham S."/>
            <person name="Coombs G.W."/>
            <person name="Jordan D."/>
            <person name="McIntyre L."/>
            <person name="Davies M.R."/>
            <person name="Norris J."/>
        </authorList>
    </citation>
    <scope>NUCLEOTIDE SEQUENCE [LARGE SCALE GENOMIC DNA]</scope>
    <source>
        <strain evidence="5 6">F9</strain>
    </source>
</reference>
<feature type="compositionally biased region" description="Basic and acidic residues" evidence="2">
    <location>
        <begin position="122"/>
        <end position="138"/>
    </location>
</feature>
<dbReference type="KEGG" id="sfq:C7J90_02605"/>
<comment type="caution">
    <text evidence="5">The sequence shown here is derived from an EMBL/GenBank/DDBJ whole genome shotgun (WGS) entry which is preliminary data.</text>
</comment>
<keyword evidence="7" id="KW-1185">Reference proteome</keyword>
<evidence type="ECO:0000256" key="2">
    <source>
        <dbReference type="SAM" id="MobiDB-lite"/>
    </source>
</evidence>
<dbReference type="OrthoDB" id="2409186at2"/>
<evidence type="ECO:0000256" key="1">
    <source>
        <dbReference type="ARBA" id="ARBA00008128"/>
    </source>
</evidence>
<organism evidence="5 6">
    <name type="scientific">Staphylococcus felis</name>
    <dbReference type="NCBI Taxonomy" id="46127"/>
    <lineage>
        <taxon>Bacteria</taxon>
        <taxon>Bacillati</taxon>
        <taxon>Bacillota</taxon>
        <taxon>Bacilli</taxon>
        <taxon>Bacillales</taxon>
        <taxon>Staphylococcaceae</taxon>
        <taxon>Staphylococcus</taxon>
    </lineage>
</organism>
<feature type="domain" description="General stress protein 17M-like" evidence="3">
    <location>
        <begin position="3"/>
        <end position="92"/>
    </location>
</feature>
<dbReference type="GeneID" id="48057102"/>
<gene>
    <name evidence="5" type="ORF">DOS83_11375</name>
    <name evidence="4" type="ORF">I9026_07695</name>
</gene>
<dbReference type="Proteomes" id="UP000597038">
    <property type="component" value="Unassembled WGS sequence"/>
</dbReference>
<protein>
    <submittedName>
        <fullName evidence="4">General stress protein</fullName>
    </submittedName>
</protein>
<dbReference type="EMBL" id="JAEDAQ010000011">
    <property type="protein sequence ID" value="MBH9581256.1"/>
    <property type="molecule type" value="Genomic_DNA"/>
</dbReference>
<dbReference type="InterPro" id="IPR025889">
    <property type="entry name" value="GSP17M-like_dom"/>
</dbReference>
<dbReference type="Proteomes" id="UP000256562">
    <property type="component" value="Unassembled WGS sequence"/>
</dbReference>
<evidence type="ECO:0000313" key="6">
    <source>
        <dbReference type="Proteomes" id="UP000256562"/>
    </source>
</evidence>
<reference evidence="4 7" key="2">
    <citation type="submission" date="2020-12" db="EMBL/GenBank/DDBJ databases">
        <title>Genomic analysis of Staphylococcus felis from a cat with skin infection.</title>
        <authorList>
            <person name="Aslantas O."/>
            <person name="Keskin O."/>
            <person name="Buyukaltay K."/>
            <person name="Gullu Yucetepe A."/>
        </authorList>
    </citation>
    <scope>NUCLEOTIDE SEQUENCE [LARGE SCALE GENOMIC DNA]</scope>
    <source>
        <strain evidence="4 7">HARRANVET</strain>
    </source>
</reference>
<dbReference type="AlphaFoldDB" id="A0A2K3ZHE1"/>
<sequence>MTKYEVARTEEDAIKAVESFLRNGYDESEITVISKGKLQTDRFNDSQIQHKSTNATISDKFMRFFIGEDAEEAVLTRYNLEENAKDDLKQDISNNKIVVIGQKDNVKNGEVANNAAYQSQDKGLEHKHMPSEHTGDIE</sequence>
<dbReference type="EMBL" id="QKXQ01000540">
    <property type="protein sequence ID" value="REH91481.1"/>
    <property type="molecule type" value="Genomic_DNA"/>
</dbReference>
<evidence type="ECO:0000313" key="4">
    <source>
        <dbReference type="EMBL" id="MBH9581256.1"/>
    </source>
</evidence>
<evidence type="ECO:0000313" key="7">
    <source>
        <dbReference type="Proteomes" id="UP000597038"/>
    </source>
</evidence>
<feature type="region of interest" description="Disordered" evidence="2">
    <location>
        <begin position="110"/>
        <end position="138"/>
    </location>
</feature>
<dbReference type="RefSeq" id="WP_103207813.1">
    <property type="nucleotide sequence ID" value="NZ_CAJUZQ010000023.1"/>
</dbReference>
<dbReference type="Pfam" id="PF11181">
    <property type="entry name" value="YflT"/>
    <property type="match status" value="1"/>
</dbReference>
<evidence type="ECO:0000259" key="3">
    <source>
        <dbReference type="Pfam" id="PF11181"/>
    </source>
</evidence>